<comment type="caution">
    <text evidence="4">The sequence shown here is derived from an EMBL/GenBank/DDBJ whole genome shotgun (WGS) entry which is preliminary data.</text>
</comment>
<keyword evidence="5" id="KW-1185">Reference proteome</keyword>
<dbReference type="Gene3D" id="3.30.70.3290">
    <property type="match status" value="1"/>
</dbReference>
<sequence length="238" mass="25117">SLSIAVVNGVSAVVIAGEDWALKRLVARCADEEVRARRIEVDYAAHSAQVQPVGPRLVQAISDIAPRSSRVAFVSTVTGAALDGAHLNPEYWFVNLRQTVQLDQALDWCRERGYGAFVEVSPHPLLGAAIEDSAGDAVVVPTLGRNEGGLDRFWLSVGQAYVNGVAVDWPGVFSGRGRRVQLPTYAFVPQRFWLSSTAGGGDVSAVGQSAAEHGLLGAVIEQPDSGGVVLTGRLSTSA</sequence>
<protein>
    <submittedName>
        <fullName evidence="4">Acyltransferase domain-containing protein</fullName>
    </submittedName>
</protein>
<dbReference type="SUPFAM" id="SSF55048">
    <property type="entry name" value="Probable ACP-binding domain of malonyl-CoA ACP transacylase"/>
    <property type="match status" value="1"/>
</dbReference>
<dbReference type="GO" id="GO:0004312">
    <property type="term" value="F:fatty acid synthase activity"/>
    <property type="evidence" value="ECO:0007669"/>
    <property type="project" value="TreeGrafter"/>
</dbReference>
<proteinExistence type="predicted"/>
<dbReference type="GO" id="GO:0006633">
    <property type="term" value="P:fatty acid biosynthetic process"/>
    <property type="evidence" value="ECO:0007669"/>
    <property type="project" value="TreeGrafter"/>
</dbReference>
<dbReference type="PANTHER" id="PTHR43775:SF51">
    <property type="entry name" value="INACTIVE PHENOLPHTHIOCEROL SYNTHESIS POLYKETIDE SYNTHASE TYPE I PKS1-RELATED"/>
    <property type="match status" value="1"/>
</dbReference>
<evidence type="ECO:0000313" key="4">
    <source>
        <dbReference type="EMBL" id="KAA1242118.1"/>
    </source>
</evidence>
<evidence type="ECO:0000313" key="5">
    <source>
        <dbReference type="Proteomes" id="UP000324701"/>
    </source>
</evidence>
<gene>
    <name evidence="4" type="ORF">F0Q45_26410</name>
</gene>
<dbReference type="Gene3D" id="3.10.129.110">
    <property type="entry name" value="Polyketide synthase dehydratase"/>
    <property type="match status" value="1"/>
</dbReference>
<evidence type="ECO:0000256" key="1">
    <source>
        <dbReference type="ARBA" id="ARBA00022679"/>
    </source>
</evidence>
<reference evidence="4 5" key="1">
    <citation type="submission" date="2019-09" db="EMBL/GenBank/DDBJ databases">
        <title>Report of infection by Mycobacterium simiae a patient suffering from pulmonary tuberculosis.</title>
        <authorList>
            <person name="Mohanty P.S."/>
            <person name="Bansal A.K."/>
            <person name="Singh H."/>
            <person name="Sharma S."/>
            <person name="Patil S.A."/>
            <person name="Upadhaya P."/>
            <person name="Singh P.K."/>
            <person name="Kumar D."/>
            <person name="Kumar S."/>
            <person name="Singh R.K."/>
            <person name="Chaudhary B."/>
        </authorList>
    </citation>
    <scope>NUCLEOTIDE SEQUENCE [LARGE SCALE GENOMIC DNA]</scope>
    <source>
        <strain evidence="4 5">JAL-560-SIM</strain>
    </source>
</reference>
<organism evidence="4 5">
    <name type="scientific">Mycobacterium simiae</name>
    <name type="common">Mycobacterium habana</name>
    <dbReference type="NCBI Taxonomy" id="1784"/>
    <lineage>
        <taxon>Bacteria</taxon>
        <taxon>Bacillati</taxon>
        <taxon>Actinomycetota</taxon>
        <taxon>Actinomycetes</taxon>
        <taxon>Mycobacteriales</taxon>
        <taxon>Mycobacteriaceae</taxon>
        <taxon>Mycobacterium</taxon>
        <taxon>Mycobacterium simiae complex</taxon>
    </lineage>
</organism>
<feature type="domain" description="Malonyl-CoA:ACP transacylase (MAT)" evidence="3">
    <location>
        <begin position="1"/>
        <end position="147"/>
    </location>
</feature>
<dbReference type="InterPro" id="IPR042104">
    <property type="entry name" value="PKS_dehydratase_sf"/>
</dbReference>
<keyword evidence="1 4" id="KW-0808">Transferase</keyword>
<dbReference type="Gene3D" id="3.40.366.10">
    <property type="entry name" value="Malonyl-Coenzyme A Acyl Carrier Protein, domain 2"/>
    <property type="match status" value="1"/>
</dbReference>
<keyword evidence="2 4" id="KW-0012">Acyltransferase</keyword>
<dbReference type="EMBL" id="VTZN01000459">
    <property type="protein sequence ID" value="KAA1242118.1"/>
    <property type="molecule type" value="Genomic_DNA"/>
</dbReference>
<dbReference type="Pfam" id="PF00698">
    <property type="entry name" value="Acyl_transf_1"/>
    <property type="match status" value="1"/>
</dbReference>
<feature type="non-terminal residue" evidence="4">
    <location>
        <position position="238"/>
    </location>
</feature>
<dbReference type="AlphaFoldDB" id="A0A5B1B104"/>
<dbReference type="PANTHER" id="PTHR43775">
    <property type="entry name" value="FATTY ACID SYNTHASE"/>
    <property type="match status" value="1"/>
</dbReference>
<dbReference type="InterPro" id="IPR001227">
    <property type="entry name" value="Ac_transferase_dom_sf"/>
</dbReference>
<dbReference type="Proteomes" id="UP000324701">
    <property type="component" value="Unassembled WGS sequence"/>
</dbReference>
<dbReference type="InterPro" id="IPR016035">
    <property type="entry name" value="Acyl_Trfase/lysoPLipase"/>
</dbReference>
<name>A0A5B1B104_MYCSI</name>
<dbReference type="InterPro" id="IPR016036">
    <property type="entry name" value="Malonyl_transacylase_ACP-bd"/>
</dbReference>
<dbReference type="OrthoDB" id="9778690at2"/>
<dbReference type="SUPFAM" id="SSF52151">
    <property type="entry name" value="FabD/lysophospholipase-like"/>
    <property type="match status" value="1"/>
</dbReference>
<dbReference type="RefSeq" id="WP_149656643.1">
    <property type="nucleotide sequence ID" value="NZ_VTZN01000459.1"/>
</dbReference>
<dbReference type="InterPro" id="IPR050091">
    <property type="entry name" value="PKS_NRPS_Biosynth_Enz"/>
</dbReference>
<evidence type="ECO:0000259" key="3">
    <source>
        <dbReference type="SMART" id="SM00827"/>
    </source>
</evidence>
<feature type="non-terminal residue" evidence="4">
    <location>
        <position position="1"/>
    </location>
</feature>
<dbReference type="SMART" id="SM00827">
    <property type="entry name" value="PKS_AT"/>
    <property type="match status" value="1"/>
</dbReference>
<accession>A0A5B1B104</accession>
<evidence type="ECO:0000256" key="2">
    <source>
        <dbReference type="ARBA" id="ARBA00023315"/>
    </source>
</evidence>
<dbReference type="InterPro" id="IPR014043">
    <property type="entry name" value="Acyl_transferase_dom"/>
</dbReference>